<organism evidence="3 4">
    <name type="scientific">Chryseobacterium indologenes</name>
    <name type="common">Flavobacterium indologenes</name>
    <dbReference type="NCBI Taxonomy" id="253"/>
    <lineage>
        <taxon>Bacteria</taxon>
        <taxon>Pseudomonadati</taxon>
        <taxon>Bacteroidota</taxon>
        <taxon>Flavobacteriia</taxon>
        <taxon>Flavobacteriales</taxon>
        <taxon>Weeksellaceae</taxon>
        <taxon>Chryseobacterium group</taxon>
        <taxon>Chryseobacterium</taxon>
    </lineage>
</organism>
<gene>
    <name evidence="3" type="ORF">AOB46_02280</name>
</gene>
<dbReference type="Gene3D" id="2.60.120.260">
    <property type="entry name" value="Galactose-binding domain-like"/>
    <property type="match status" value="1"/>
</dbReference>
<accession>A0A0N0IY68</accession>
<dbReference type="InterPro" id="IPR029058">
    <property type="entry name" value="AB_hydrolase_fold"/>
</dbReference>
<dbReference type="PATRIC" id="fig|253.9.peg.482"/>
<dbReference type="InterPro" id="IPR008979">
    <property type="entry name" value="Galactose-bd-like_sf"/>
</dbReference>
<dbReference type="Gene3D" id="1.10.3020.10">
    <property type="entry name" value="alpha-amino acid ester hydrolase ( Helical cap domain)"/>
    <property type="match status" value="1"/>
</dbReference>
<proteinExistence type="predicted"/>
<dbReference type="AlphaFoldDB" id="A0A0N0IY68"/>
<reference evidence="4" key="2">
    <citation type="submission" date="2015-09" db="EMBL/GenBank/DDBJ databases">
        <title>Draft genome sequence of a multidrug-resistant Chryseobacterium indologenes isolate from Malaysia.</title>
        <authorList>
            <person name="Yu C.Y."/>
            <person name="Ang G.Y."/>
            <person name="Chan K.-G."/>
        </authorList>
    </citation>
    <scope>NUCLEOTIDE SEQUENCE [LARGE SCALE GENOMIC DNA]</scope>
    <source>
        <strain evidence="4">CI_885</strain>
    </source>
</reference>
<protein>
    <submittedName>
        <fullName evidence="3">Peptidase S15</fullName>
    </submittedName>
</protein>
<evidence type="ECO:0000256" key="1">
    <source>
        <dbReference type="ARBA" id="ARBA00022801"/>
    </source>
</evidence>
<dbReference type="GO" id="GO:0008239">
    <property type="term" value="F:dipeptidyl-peptidase activity"/>
    <property type="evidence" value="ECO:0007669"/>
    <property type="project" value="InterPro"/>
</dbReference>
<dbReference type="OrthoDB" id="319764at2"/>
<evidence type="ECO:0000259" key="2">
    <source>
        <dbReference type="SMART" id="SM00939"/>
    </source>
</evidence>
<dbReference type="SUPFAM" id="SSF53474">
    <property type="entry name" value="alpha/beta-Hydrolases"/>
    <property type="match status" value="1"/>
</dbReference>
<dbReference type="Pfam" id="PF08530">
    <property type="entry name" value="PepX_C"/>
    <property type="match status" value="1"/>
</dbReference>
<dbReference type="EMBL" id="LJOD01000001">
    <property type="protein sequence ID" value="KPE52844.1"/>
    <property type="molecule type" value="Genomic_DNA"/>
</dbReference>
<dbReference type="InterPro" id="IPR000383">
    <property type="entry name" value="Xaa-Pro-like_dom"/>
</dbReference>
<dbReference type="Proteomes" id="UP000037953">
    <property type="component" value="Unassembled WGS sequence"/>
</dbReference>
<dbReference type="InterPro" id="IPR005674">
    <property type="entry name" value="CocE/Ser_esterase"/>
</dbReference>
<name>A0A0N0IY68_CHRID</name>
<feature type="domain" description="Xaa-Pro dipeptidyl-peptidase C-terminal" evidence="2">
    <location>
        <begin position="321"/>
        <end position="552"/>
    </location>
</feature>
<keyword evidence="1" id="KW-0378">Hydrolase</keyword>
<dbReference type="SUPFAM" id="SSF49785">
    <property type="entry name" value="Galactose-binding domain-like"/>
    <property type="match status" value="1"/>
</dbReference>
<dbReference type="Pfam" id="PF02129">
    <property type="entry name" value="Peptidase_S15"/>
    <property type="match status" value="1"/>
</dbReference>
<evidence type="ECO:0000313" key="3">
    <source>
        <dbReference type="EMBL" id="KPE52844.1"/>
    </source>
</evidence>
<dbReference type="Gene3D" id="3.40.50.1820">
    <property type="entry name" value="alpha/beta hydrolase"/>
    <property type="match status" value="1"/>
</dbReference>
<dbReference type="InterPro" id="IPR013736">
    <property type="entry name" value="Xaa-Pro_dipept_C"/>
</dbReference>
<dbReference type="NCBIfam" id="TIGR00976">
    <property type="entry name" value="CocE_NonD"/>
    <property type="match status" value="1"/>
</dbReference>
<dbReference type="SMART" id="SM00939">
    <property type="entry name" value="PepX_C"/>
    <property type="match status" value="1"/>
</dbReference>
<dbReference type="RefSeq" id="WP_062696411.1">
    <property type="nucleotide sequence ID" value="NZ_LJOD01000001.1"/>
</dbReference>
<evidence type="ECO:0000313" key="4">
    <source>
        <dbReference type="Proteomes" id="UP000037953"/>
    </source>
</evidence>
<sequence length="565" mass="64472">MKSIFMLITFVFAGTVSVFGQKLKSPDTDFMIQDSIMIPTRSGVPISAIIVRKKGNHRPVPAILFYTTYYEGPGDAILGKRSADRDYVGIVAYARGIRTDLKNYSPYEHEGSDIYDIIEWITQQKWCNGKVGMLGGSYTGFSQWAAAKKIHPALKTIVPQVAVMPGFDMPYENNVPIGNILSWSNDNIYKYPPLRRSLPFEWFDNGSSFRSLDSLSGRQNPIFRKWIDHPAYDRYWQSLVPSPEEYARINIPVLSTTGYYDGSQLSALEYFKLHTRYNKNADHYFVIGPYDHIGGQRNAQPDLMGYTIDPAAHINMRELAYEWLDFILKGAPKPALLKDKVNYQVMGANIWKHSPDLTKINNDTLTLYLTEKRGSQGYLLGKKHPRRASFIPQTVDFKDRNNQNNYFTPTLIFDTLDVSNGVLYTTDAFDSDFEMSGSFTGNLFASINKKDLDVSLALYQILPNGRYFLLTRYVGRASYAKDNSKRQLLQAGRKESIPVHTTRFVSKKIAKGSRFAILLNTNKHPFEEINYGSGKEVHDETIRDAQEPLQIKWHTDSFIKIPVRK</sequence>
<comment type="caution">
    <text evidence="3">The sequence shown here is derived from an EMBL/GenBank/DDBJ whole genome shotgun (WGS) entry which is preliminary data.</text>
</comment>
<reference evidence="3 4" key="1">
    <citation type="journal article" date="2015" name="Genom Data">
        <title>Draft genome sequence of a multidrug-resistant Chryseobacterium indologenes isolate from Malaysia.</title>
        <authorList>
            <person name="Yu C.Y."/>
            <person name="Ang G.Y."/>
            <person name="Cheng H.J."/>
            <person name="Cheong Y.M."/>
            <person name="Yin W.F."/>
            <person name="Chan K.G."/>
        </authorList>
    </citation>
    <scope>NUCLEOTIDE SEQUENCE [LARGE SCALE GENOMIC DNA]</scope>
    <source>
        <strain evidence="3 4">CI_885</strain>
    </source>
</reference>